<organism evidence="2 3">
    <name type="scientific">Panacibacter ginsenosidivorans</name>
    <dbReference type="NCBI Taxonomy" id="1813871"/>
    <lineage>
        <taxon>Bacteria</taxon>
        <taxon>Pseudomonadati</taxon>
        <taxon>Bacteroidota</taxon>
        <taxon>Chitinophagia</taxon>
        <taxon>Chitinophagales</taxon>
        <taxon>Chitinophagaceae</taxon>
        <taxon>Panacibacter</taxon>
    </lineage>
</organism>
<reference evidence="2 3" key="1">
    <citation type="journal article" date="2016" name="Int. J. Syst. Evol. Microbiol.">
        <title>Panacibacter ginsenosidivorans gen. nov., sp. nov., with ginsenoside converting activity isolated from soil of a ginseng field.</title>
        <authorList>
            <person name="Siddiqi M.Z."/>
            <person name="Muhammad Shafi S."/>
            <person name="Choi K.D."/>
            <person name="Im W.T."/>
        </authorList>
    </citation>
    <scope>NUCLEOTIDE SEQUENCE [LARGE SCALE GENOMIC DNA]</scope>
    <source>
        <strain evidence="2 3">Gsoil1550</strain>
    </source>
</reference>
<dbReference type="InterPro" id="IPR013320">
    <property type="entry name" value="ConA-like_dom_sf"/>
</dbReference>
<dbReference type="GO" id="GO:0004553">
    <property type="term" value="F:hydrolase activity, hydrolyzing O-glycosyl compounds"/>
    <property type="evidence" value="ECO:0007669"/>
    <property type="project" value="UniProtKB-ARBA"/>
</dbReference>
<evidence type="ECO:0000313" key="2">
    <source>
        <dbReference type="EMBL" id="QEC65953.1"/>
    </source>
</evidence>
<keyword evidence="3" id="KW-1185">Reference proteome</keyword>
<proteinExistence type="predicted"/>
<feature type="signal peptide" evidence="1">
    <location>
        <begin position="1"/>
        <end position="22"/>
    </location>
</feature>
<dbReference type="Pfam" id="PF13385">
    <property type="entry name" value="Laminin_G_3"/>
    <property type="match status" value="1"/>
</dbReference>
<dbReference type="RefSeq" id="WP_147187753.1">
    <property type="nucleotide sequence ID" value="NZ_CP042435.1"/>
</dbReference>
<name>A0A5B8V575_9BACT</name>
<gene>
    <name evidence="2" type="ORF">FRZ67_01025</name>
</gene>
<protein>
    <submittedName>
        <fullName evidence="2">LamG domain-containing protein</fullName>
    </submittedName>
</protein>
<dbReference type="PROSITE" id="PS51257">
    <property type="entry name" value="PROKAR_LIPOPROTEIN"/>
    <property type="match status" value="1"/>
</dbReference>
<feature type="chain" id="PRO_5022903093" evidence="1">
    <location>
        <begin position="23"/>
        <end position="268"/>
    </location>
</feature>
<dbReference type="OrthoDB" id="9814380at2"/>
<dbReference type="SUPFAM" id="SSF49899">
    <property type="entry name" value="Concanavalin A-like lectins/glucanases"/>
    <property type="match status" value="1"/>
</dbReference>
<keyword evidence="1" id="KW-0732">Signal</keyword>
<dbReference type="GO" id="GO:0005975">
    <property type="term" value="P:carbohydrate metabolic process"/>
    <property type="evidence" value="ECO:0007669"/>
    <property type="project" value="UniProtKB-ARBA"/>
</dbReference>
<sequence length="268" mass="29956">MKKSTLLNLSLLAFFLAIQSCKKDSALVNKPTSETATSNSEDDATITDTSLLCYFPFNGNLRDKSGHNNNGTLVGTISYTTDRFGNALRAASFSASNSYIEIPEAQFVGLTNMTISMDFFATSPGRQLLLSKITYDIPYTSPDFNSSLVLVVEQNNFNPIQFNTKKEGFCNSPYDWDWNTTTNSNTNFVLNRWNHIAVTFNNSIQKMYLNGVLVGSGTKIPSPICQGEPIRLGVWWSADPLYFTGNMDEVRIFKRVLSQKEIQKLAVR</sequence>
<dbReference type="PANTHER" id="PTHR47635:SF2">
    <property type="entry name" value="LAMG-LIKE JELLYROLL FOLD DOMAIN-CONTAINING PROTEIN"/>
    <property type="match status" value="1"/>
</dbReference>
<dbReference type="AlphaFoldDB" id="A0A5B8V575"/>
<dbReference type="Proteomes" id="UP000321533">
    <property type="component" value="Chromosome"/>
</dbReference>
<dbReference type="KEGG" id="pgin:FRZ67_01025"/>
<dbReference type="PANTHER" id="PTHR47635">
    <property type="entry name" value="CUB DOMAIN-CONTAINING PROTEIN"/>
    <property type="match status" value="1"/>
</dbReference>
<evidence type="ECO:0000256" key="1">
    <source>
        <dbReference type="SAM" id="SignalP"/>
    </source>
</evidence>
<evidence type="ECO:0000313" key="3">
    <source>
        <dbReference type="Proteomes" id="UP000321533"/>
    </source>
</evidence>
<dbReference type="Gene3D" id="2.60.120.200">
    <property type="match status" value="1"/>
</dbReference>
<accession>A0A5B8V575</accession>
<dbReference type="EMBL" id="CP042435">
    <property type="protein sequence ID" value="QEC65953.1"/>
    <property type="molecule type" value="Genomic_DNA"/>
</dbReference>